<dbReference type="PANTHER" id="PTHR43335:SF4">
    <property type="entry name" value="ABC TRANSPORTER, ATP-BINDING PROTEIN"/>
    <property type="match status" value="1"/>
</dbReference>
<dbReference type="RefSeq" id="WP_083001942.1">
    <property type="nucleotide sequence ID" value="NZ_AP022591.1"/>
</dbReference>
<dbReference type="InterPro" id="IPR003439">
    <property type="entry name" value="ABC_transporter-like_ATP-bd"/>
</dbReference>
<dbReference type="AlphaFoldDB" id="A0A1X0BVA0"/>
<accession>A0A1X0BVA0</accession>
<evidence type="ECO:0000256" key="2">
    <source>
        <dbReference type="ARBA" id="ARBA00022448"/>
    </source>
</evidence>
<dbReference type="PROSITE" id="PS50893">
    <property type="entry name" value="ABC_TRANSPORTER_2"/>
    <property type="match status" value="1"/>
</dbReference>
<keyword evidence="3" id="KW-0547">Nucleotide-binding</keyword>
<sequence length="241" mass="25845">MIEVSDLDKRFGSCRAVSDVTASFPSATVTALLGLNGAGKTTLLRLIAGLDRPDRGTVTVCGRNPRDEAQPARLLSAHLGPEAMDPRHTVGRHLAWLAALGGIGSERVDAVMSEAGLYAHRDERIVKLSLGFRQRLAIAAALLSDPAAVIFDEPLNGLDVPGIVWLRTLLRRLAADGRTVVLATHLLSEVVLTADRLLILNRGRVAVEGTLDELVPAAHDPRLWLEQALLSHSPALEEAHP</sequence>
<proteinExistence type="inferred from homology"/>
<keyword evidence="4 5" id="KW-0067">ATP-binding</keyword>
<evidence type="ECO:0000256" key="1">
    <source>
        <dbReference type="ARBA" id="ARBA00005417"/>
    </source>
</evidence>
<dbReference type="Proteomes" id="UP000466431">
    <property type="component" value="Chromosome"/>
</dbReference>
<dbReference type="InterPro" id="IPR003593">
    <property type="entry name" value="AAA+_ATPase"/>
</dbReference>
<dbReference type="InterPro" id="IPR027417">
    <property type="entry name" value="P-loop_NTPase"/>
</dbReference>
<dbReference type="STRING" id="1249101.BST21_10630"/>
<evidence type="ECO:0000313" key="5">
    <source>
        <dbReference type="EMBL" id="BBY43432.1"/>
    </source>
</evidence>
<dbReference type="SMART" id="SM00382">
    <property type="entry name" value="AAA"/>
    <property type="match status" value="1"/>
</dbReference>
<dbReference type="OrthoDB" id="9804819at2"/>
<dbReference type="KEGG" id="mcee:MCEL_17270"/>
<reference evidence="5 6" key="1">
    <citation type="journal article" date="2019" name="Emerg. Microbes Infect.">
        <title>Comprehensive subspecies identification of 175 nontuberculous mycobacteria species based on 7547 genomic profiles.</title>
        <authorList>
            <person name="Matsumoto Y."/>
            <person name="Kinjo T."/>
            <person name="Motooka D."/>
            <person name="Nabeya D."/>
            <person name="Jung N."/>
            <person name="Uechi K."/>
            <person name="Horii T."/>
            <person name="Iida T."/>
            <person name="Fujita J."/>
            <person name="Nakamura S."/>
        </authorList>
    </citation>
    <scope>NUCLEOTIDE SEQUENCE [LARGE SCALE GENOMIC DNA]</scope>
    <source>
        <strain evidence="5 6">JCM 18439</strain>
    </source>
</reference>
<dbReference type="EMBL" id="AP022591">
    <property type="protein sequence ID" value="BBY43432.1"/>
    <property type="molecule type" value="Genomic_DNA"/>
</dbReference>
<keyword evidence="2" id="KW-0813">Transport</keyword>
<name>A0A1X0BVA0_MYCCF</name>
<protein>
    <submittedName>
        <fullName evidence="5">Multidrug ABC transporter ATP-binding protein</fullName>
    </submittedName>
</protein>
<dbReference type="Gene3D" id="3.40.50.300">
    <property type="entry name" value="P-loop containing nucleotide triphosphate hydrolases"/>
    <property type="match status" value="1"/>
</dbReference>
<evidence type="ECO:0000256" key="3">
    <source>
        <dbReference type="ARBA" id="ARBA00022741"/>
    </source>
</evidence>
<dbReference type="Pfam" id="PF00005">
    <property type="entry name" value="ABC_tran"/>
    <property type="match status" value="1"/>
</dbReference>
<gene>
    <name evidence="5" type="ORF">MCEL_17270</name>
</gene>
<dbReference type="GO" id="GO:0016887">
    <property type="term" value="F:ATP hydrolysis activity"/>
    <property type="evidence" value="ECO:0007669"/>
    <property type="project" value="InterPro"/>
</dbReference>
<dbReference type="GO" id="GO:0005524">
    <property type="term" value="F:ATP binding"/>
    <property type="evidence" value="ECO:0007669"/>
    <property type="project" value="UniProtKB-KW"/>
</dbReference>
<organism evidence="5 6">
    <name type="scientific">Mycolicibacterium celeriflavum</name>
    <name type="common">Mycobacterium celeriflavum</name>
    <dbReference type="NCBI Taxonomy" id="1249101"/>
    <lineage>
        <taxon>Bacteria</taxon>
        <taxon>Bacillati</taxon>
        <taxon>Actinomycetota</taxon>
        <taxon>Actinomycetes</taxon>
        <taxon>Mycobacteriales</taxon>
        <taxon>Mycobacteriaceae</taxon>
        <taxon>Mycolicibacterium</taxon>
    </lineage>
</organism>
<dbReference type="SUPFAM" id="SSF52540">
    <property type="entry name" value="P-loop containing nucleoside triphosphate hydrolases"/>
    <property type="match status" value="1"/>
</dbReference>
<evidence type="ECO:0000256" key="4">
    <source>
        <dbReference type="ARBA" id="ARBA00022840"/>
    </source>
</evidence>
<comment type="similarity">
    <text evidence="1">Belongs to the ABC transporter superfamily.</text>
</comment>
<keyword evidence="6" id="KW-1185">Reference proteome</keyword>
<dbReference type="PANTHER" id="PTHR43335">
    <property type="entry name" value="ABC TRANSPORTER, ATP-BINDING PROTEIN"/>
    <property type="match status" value="1"/>
</dbReference>
<evidence type="ECO:0000313" key="6">
    <source>
        <dbReference type="Proteomes" id="UP000466431"/>
    </source>
</evidence>